<dbReference type="GO" id="GO:0003677">
    <property type="term" value="F:DNA binding"/>
    <property type="evidence" value="ECO:0007669"/>
    <property type="project" value="InterPro"/>
</dbReference>
<accession>E6V8W3</accession>
<protein>
    <recommendedName>
        <fullName evidence="1">HTH cro/C1-type domain-containing protein</fullName>
    </recommendedName>
</protein>
<dbReference type="HOGENOM" id="CLU_2756680_0_0_4"/>
<feature type="domain" description="HTH cro/C1-type" evidence="1">
    <location>
        <begin position="5"/>
        <end position="52"/>
    </location>
</feature>
<dbReference type="Gene3D" id="1.10.260.40">
    <property type="entry name" value="lambda repressor-like DNA-binding domains"/>
    <property type="match status" value="1"/>
</dbReference>
<sequence length="70" mass="7614">MTRAKAAGMSLNELERRARWSTGTLSRVLRANMTLASLERIAAALGCPGWELLRDATAEATPSTRGVRNQ</sequence>
<proteinExistence type="predicted"/>
<dbReference type="STRING" id="595537.Varpa_1976"/>
<dbReference type="AlphaFoldDB" id="E6V8W3"/>
<reference evidence="3" key="1">
    <citation type="submission" date="2010-12" db="EMBL/GenBank/DDBJ databases">
        <title>Complete sequence of Variovorax paradoxus EPS.</title>
        <authorList>
            <consortium name="US DOE Joint Genome Institute"/>
            <person name="Lucas S."/>
            <person name="Copeland A."/>
            <person name="Lapidus A."/>
            <person name="Cheng J.-F."/>
            <person name="Goodwin L."/>
            <person name="Pitluck S."/>
            <person name="Teshima H."/>
            <person name="Detter J.C."/>
            <person name="Han C."/>
            <person name="Tapia R."/>
            <person name="Land M."/>
            <person name="Hauser L."/>
            <person name="Kyrpides N."/>
            <person name="Ivanova N."/>
            <person name="Ovchinnikova G."/>
            <person name="Orwin P."/>
            <person name="Han J.-I.G."/>
            <person name="Woyke T."/>
        </authorList>
    </citation>
    <scope>NUCLEOTIDE SEQUENCE [LARGE SCALE GENOMIC DNA]</scope>
    <source>
        <strain evidence="3">EPS</strain>
    </source>
</reference>
<dbReference type="SUPFAM" id="SSF47413">
    <property type="entry name" value="lambda repressor-like DNA-binding domains"/>
    <property type="match status" value="1"/>
</dbReference>
<gene>
    <name evidence="2" type="ordered locus">Varpa_1976</name>
</gene>
<dbReference type="Proteomes" id="UP000008917">
    <property type="component" value="Chromosome"/>
</dbReference>
<dbReference type="Pfam" id="PF13443">
    <property type="entry name" value="HTH_26"/>
    <property type="match status" value="1"/>
</dbReference>
<dbReference type="KEGG" id="vpe:Varpa_1976"/>
<evidence type="ECO:0000259" key="1">
    <source>
        <dbReference type="PROSITE" id="PS50943"/>
    </source>
</evidence>
<dbReference type="EMBL" id="CP002417">
    <property type="protein sequence ID" value="ADU36185.1"/>
    <property type="molecule type" value="Genomic_DNA"/>
</dbReference>
<dbReference type="CDD" id="cd00093">
    <property type="entry name" value="HTH_XRE"/>
    <property type="match status" value="1"/>
</dbReference>
<name>E6V8W3_VARPE</name>
<reference evidence="2 3" key="2">
    <citation type="journal article" date="2013" name="Genome Announc.">
        <title>Genome of the Root-Associated Plant Growth-Promoting Bacterium Variovorax paradoxus Strain EPS.</title>
        <authorList>
            <person name="Han J.I."/>
            <person name="Spain J.C."/>
            <person name="Leadbetter J.R."/>
            <person name="Ovchinnikova G."/>
            <person name="Goodwin L.A."/>
            <person name="Han C.S."/>
            <person name="Woyke T."/>
            <person name="Davenport K.W."/>
            <person name="Orwin P.M."/>
        </authorList>
    </citation>
    <scope>NUCLEOTIDE SEQUENCE [LARGE SCALE GENOMIC DNA]</scope>
    <source>
        <strain evidence="2 3">EPS</strain>
    </source>
</reference>
<dbReference type="InterPro" id="IPR010982">
    <property type="entry name" value="Lambda_DNA-bd_dom_sf"/>
</dbReference>
<evidence type="ECO:0000313" key="3">
    <source>
        <dbReference type="Proteomes" id="UP000008917"/>
    </source>
</evidence>
<organism evidence="2 3">
    <name type="scientific">Variovorax paradoxus (strain EPS)</name>
    <dbReference type="NCBI Taxonomy" id="595537"/>
    <lineage>
        <taxon>Bacteria</taxon>
        <taxon>Pseudomonadati</taxon>
        <taxon>Pseudomonadota</taxon>
        <taxon>Betaproteobacteria</taxon>
        <taxon>Burkholderiales</taxon>
        <taxon>Comamonadaceae</taxon>
        <taxon>Variovorax</taxon>
    </lineage>
</organism>
<evidence type="ECO:0000313" key="2">
    <source>
        <dbReference type="EMBL" id="ADU36185.1"/>
    </source>
</evidence>
<dbReference type="PROSITE" id="PS50943">
    <property type="entry name" value="HTH_CROC1"/>
    <property type="match status" value="1"/>
</dbReference>
<dbReference type="InterPro" id="IPR001387">
    <property type="entry name" value="Cro/C1-type_HTH"/>
</dbReference>